<organism evidence="1">
    <name type="scientific">marine sediment metagenome</name>
    <dbReference type="NCBI Taxonomy" id="412755"/>
    <lineage>
        <taxon>unclassified sequences</taxon>
        <taxon>metagenomes</taxon>
        <taxon>ecological metagenomes</taxon>
    </lineage>
</organism>
<gene>
    <name evidence="1" type="ORF">LCGC14_1562770</name>
</gene>
<protein>
    <submittedName>
        <fullName evidence="1">Uncharacterized protein</fullName>
    </submittedName>
</protein>
<evidence type="ECO:0000313" key="1">
    <source>
        <dbReference type="EMBL" id="KKM43586.1"/>
    </source>
</evidence>
<dbReference type="AlphaFoldDB" id="A0A0F9LMM2"/>
<reference evidence="1" key="1">
    <citation type="journal article" date="2015" name="Nature">
        <title>Complex archaea that bridge the gap between prokaryotes and eukaryotes.</title>
        <authorList>
            <person name="Spang A."/>
            <person name="Saw J.H."/>
            <person name="Jorgensen S.L."/>
            <person name="Zaremba-Niedzwiedzka K."/>
            <person name="Martijn J."/>
            <person name="Lind A.E."/>
            <person name="van Eijk R."/>
            <person name="Schleper C."/>
            <person name="Guy L."/>
            <person name="Ettema T.J."/>
        </authorList>
    </citation>
    <scope>NUCLEOTIDE SEQUENCE</scope>
</reference>
<dbReference type="EMBL" id="LAZR01012091">
    <property type="protein sequence ID" value="KKM43586.1"/>
    <property type="molecule type" value="Genomic_DNA"/>
</dbReference>
<accession>A0A0F9LMM2</accession>
<proteinExistence type="predicted"/>
<sequence length="195" mass="21135">MAKGKERTYIFIGLLVAGSAAAYFLTRKKPDVALATPAEVDAIREEKKLTTQDKLKAMASKQLRIPESELVVRSLRPEDLGSSSSAFSFPIATANAWNNIISTNVSDNRFIAITGVVYTGSIITQLRIVAAGSTKEIWNVQAIPSMETPRYVDLTPTAIQQNQMLAIDVYATNTSAGESLVFEGIVVEKRGLVIA</sequence>
<name>A0A0F9LMM2_9ZZZZ</name>
<comment type="caution">
    <text evidence="1">The sequence shown here is derived from an EMBL/GenBank/DDBJ whole genome shotgun (WGS) entry which is preliminary data.</text>
</comment>